<keyword evidence="5 10" id="KW-0732">Signal</keyword>
<dbReference type="GO" id="GO:0016055">
    <property type="term" value="P:Wnt signaling pathway"/>
    <property type="evidence" value="ECO:0007669"/>
    <property type="project" value="UniProtKB-KW"/>
</dbReference>
<evidence type="ECO:0000256" key="5">
    <source>
        <dbReference type="ARBA" id="ARBA00022729"/>
    </source>
</evidence>
<gene>
    <name evidence="13" type="primary">SOSTDC1</name>
</gene>
<keyword evidence="12" id="KW-1185">Reference proteome</keyword>
<proteinExistence type="inferred from homology"/>
<evidence type="ECO:0000256" key="6">
    <source>
        <dbReference type="ARBA" id="ARBA00023157"/>
    </source>
</evidence>
<feature type="domain" description="CTCK" evidence="11">
    <location>
        <begin position="95"/>
        <end position="195"/>
    </location>
</feature>
<evidence type="ECO:0000256" key="10">
    <source>
        <dbReference type="SAM" id="SignalP"/>
    </source>
</evidence>
<sequence>MMLLPTLLLLLPPCALAAGLASSASHHQHHLSNGAAPAAPPQPLPAAAVSSAGLKSSSSAARVAIGSLLNITDNRASHGARRGSLHDFDKAHLGCRELRSTKYVSDGDCTSVTPVKEVVCAGECLPTALLPNWAGSRHFWRRRGGEDGSAWRCVAERSRTQRVRLTCGSGETRTYRIQVVASCKCKRMGRQQNASGEPVGQQSSGSSSPSSSSSSSSSSANEPPSGRPAPGKKARSLLSGSSNAAIAWEAPG</sequence>
<dbReference type="PROSITE" id="PS01225">
    <property type="entry name" value="CTCK_2"/>
    <property type="match status" value="1"/>
</dbReference>
<comment type="subcellular location">
    <subcellularLocation>
        <location evidence="1">Secreted</location>
    </subcellularLocation>
</comment>
<dbReference type="PANTHER" id="PTHR14903">
    <property type="entry name" value="SCLEROSTIN-RELATED"/>
    <property type="match status" value="1"/>
</dbReference>
<evidence type="ECO:0000259" key="11">
    <source>
        <dbReference type="PROSITE" id="PS01225"/>
    </source>
</evidence>
<keyword evidence="6" id="KW-1015">Disulfide bond</keyword>
<dbReference type="GO" id="GO:0005615">
    <property type="term" value="C:extracellular space"/>
    <property type="evidence" value="ECO:0007669"/>
    <property type="project" value="InterPro"/>
</dbReference>
<dbReference type="RefSeq" id="XP_032820808.1">
    <property type="nucleotide sequence ID" value="XM_032964917.1"/>
</dbReference>
<evidence type="ECO:0000256" key="3">
    <source>
        <dbReference type="ARBA" id="ARBA00022525"/>
    </source>
</evidence>
<evidence type="ECO:0000313" key="12">
    <source>
        <dbReference type="Proteomes" id="UP001318040"/>
    </source>
</evidence>
<dbReference type="Gene3D" id="2.10.90.10">
    <property type="entry name" value="Cystine-knot cytokines"/>
    <property type="match status" value="1"/>
</dbReference>
<dbReference type="InterPro" id="IPR008835">
    <property type="entry name" value="Sclerostin/SOSTDC1"/>
</dbReference>
<evidence type="ECO:0000256" key="2">
    <source>
        <dbReference type="ARBA" id="ARBA00007850"/>
    </source>
</evidence>
<protein>
    <submittedName>
        <fullName evidence="13">Sclerostin domain-containing protein 1</fullName>
    </submittedName>
</protein>
<feature type="compositionally biased region" description="Low complexity" evidence="9">
    <location>
        <begin position="203"/>
        <end position="219"/>
    </location>
</feature>
<dbReference type="GO" id="GO:0030178">
    <property type="term" value="P:negative regulation of Wnt signaling pathway"/>
    <property type="evidence" value="ECO:0007669"/>
    <property type="project" value="TreeGrafter"/>
</dbReference>
<evidence type="ECO:0000256" key="8">
    <source>
        <dbReference type="PROSITE-ProRule" id="PRU00039"/>
    </source>
</evidence>
<feature type="region of interest" description="Disordered" evidence="9">
    <location>
        <begin position="30"/>
        <end position="50"/>
    </location>
</feature>
<organism evidence="12 13">
    <name type="scientific">Petromyzon marinus</name>
    <name type="common">Sea lamprey</name>
    <dbReference type="NCBI Taxonomy" id="7757"/>
    <lineage>
        <taxon>Eukaryota</taxon>
        <taxon>Metazoa</taxon>
        <taxon>Chordata</taxon>
        <taxon>Craniata</taxon>
        <taxon>Vertebrata</taxon>
        <taxon>Cyclostomata</taxon>
        <taxon>Hyperoartia</taxon>
        <taxon>Petromyzontiformes</taxon>
        <taxon>Petromyzontidae</taxon>
        <taxon>Petromyzon</taxon>
    </lineage>
</organism>
<dbReference type="PANTHER" id="PTHR14903:SF6">
    <property type="entry name" value="CTCK DOMAIN-CONTAINING PROTEIN"/>
    <property type="match status" value="1"/>
</dbReference>
<dbReference type="InterPro" id="IPR006207">
    <property type="entry name" value="Cys_knot_C"/>
</dbReference>
<keyword evidence="4" id="KW-0879">Wnt signaling pathway</keyword>
<dbReference type="InterPro" id="IPR029034">
    <property type="entry name" value="Cystine-knot_cytokine"/>
</dbReference>
<comment type="caution">
    <text evidence="8">Lacks conserved residue(s) required for the propagation of feature annotation.</text>
</comment>
<evidence type="ECO:0000256" key="4">
    <source>
        <dbReference type="ARBA" id="ARBA00022687"/>
    </source>
</evidence>
<accession>A0AAJ7X5I2</accession>
<dbReference type="AlphaFoldDB" id="A0AAJ7X5I2"/>
<feature type="region of interest" description="Disordered" evidence="9">
    <location>
        <begin position="190"/>
        <end position="252"/>
    </location>
</feature>
<evidence type="ECO:0000256" key="1">
    <source>
        <dbReference type="ARBA" id="ARBA00004613"/>
    </source>
</evidence>
<evidence type="ECO:0000313" key="13">
    <source>
        <dbReference type="RefSeq" id="XP_032820808.1"/>
    </source>
</evidence>
<evidence type="ECO:0000256" key="9">
    <source>
        <dbReference type="SAM" id="MobiDB-lite"/>
    </source>
</evidence>
<dbReference type="GO" id="GO:0036122">
    <property type="term" value="F:BMP binding"/>
    <property type="evidence" value="ECO:0007669"/>
    <property type="project" value="TreeGrafter"/>
</dbReference>
<feature type="signal peptide" evidence="10">
    <location>
        <begin position="1"/>
        <end position="17"/>
    </location>
</feature>
<evidence type="ECO:0000256" key="7">
    <source>
        <dbReference type="ARBA" id="ARBA00023180"/>
    </source>
</evidence>
<name>A0AAJ7X5I2_PETMA</name>
<comment type="similarity">
    <text evidence="2">Belongs to the sclerostin family.</text>
</comment>
<dbReference type="Pfam" id="PF05463">
    <property type="entry name" value="Sclerostin"/>
    <property type="match status" value="1"/>
</dbReference>
<keyword evidence="7" id="KW-0325">Glycoprotein</keyword>
<reference evidence="13" key="1">
    <citation type="submission" date="2025-08" db="UniProtKB">
        <authorList>
            <consortium name="RefSeq"/>
        </authorList>
    </citation>
    <scope>IDENTIFICATION</scope>
    <source>
        <tissue evidence="13">Sperm</tissue>
    </source>
</reference>
<dbReference type="SMART" id="SM00041">
    <property type="entry name" value="CT"/>
    <property type="match status" value="1"/>
</dbReference>
<feature type="chain" id="PRO_5042597866" evidence="10">
    <location>
        <begin position="18"/>
        <end position="252"/>
    </location>
</feature>
<keyword evidence="3" id="KW-0964">Secreted</keyword>
<dbReference type="KEGG" id="pmrn:116948338"/>
<dbReference type="GO" id="GO:0030514">
    <property type="term" value="P:negative regulation of BMP signaling pathway"/>
    <property type="evidence" value="ECO:0007669"/>
    <property type="project" value="TreeGrafter"/>
</dbReference>
<dbReference type="Proteomes" id="UP001318040">
    <property type="component" value="Chromosome 2"/>
</dbReference>